<dbReference type="Proteomes" id="UP000006008">
    <property type="component" value="Unassembled WGS sequence"/>
</dbReference>
<gene>
    <name evidence="5" type="ORF">HMPREF9450_02059</name>
</gene>
<evidence type="ECO:0000256" key="2">
    <source>
        <dbReference type="ARBA" id="ARBA00023125"/>
    </source>
</evidence>
<dbReference type="SUPFAM" id="SSF56349">
    <property type="entry name" value="DNA breaking-rejoining enzymes"/>
    <property type="match status" value="1"/>
</dbReference>
<evidence type="ECO:0000313" key="6">
    <source>
        <dbReference type="Proteomes" id="UP000006008"/>
    </source>
</evidence>
<dbReference type="Pfam" id="PF00589">
    <property type="entry name" value="Phage_integrase"/>
    <property type="match status" value="1"/>
</dbReference>
<dbReference type="GO" id="GO:0003677">
    <property type="term" value="F:DNA binding"/>
    <property type="evidence" value="ECO:0007669"/>
    <property type="project" value="UniProtKB-KW"/>
</dbReference>
<evidence type="ECO:0000259" key="4">
    <source>
        <dbReference type="PROSITE" id="PS51898"/>
    </source>
</evidence>
<dbReference type="AlphaFoldDB" id="G5H8X3"/>
<evidence type="ECO:0000256" key="3">
    <source>
        <dbReference type="ARBA" id="ARBA00023172"/>
    </source>
</evidence>
<dbReference type="InterPro" id="IPR050090">
    <property type="entry name" value="Tyrosine_recombinase_XerCD"/>
</dbReference>
<organism evidence="5 6">
    <name type="scientific">Alistipes indistinctus YIT 12060</name>
    <dbReference type="NCBI Taxonomy" id="742725"/>
    <lineage>
        <taxon>Bacteria</taxon>
        <taxon>Pseudomonadati</taxon>
        <taxon>Bacteroidota</taxon>
        <taxon>Bacteroidia</taxon>
        <taxon>Bacteroidales</taxon>
        <taxon>Rikenellaceae</taxon>
        <taxon>Alistipes</taxon>
    </lineage>
</organism>
<evidence type="ECO:0000313" key="5">
    <source>
        <dbReference type="EMBL" id="EHB92010.1"/>
    </source>
</evidence>
<keyword evidence="6" id="KW-1185">Reference proteome</keyword>
<dbReference type="Gene3D" id="1.10.443.10">
    <property type="entry name" value="Intergrase catalytic core"/>
    <property type="match status" value="1"/>
</dbReference>
<comment type="similarity">
    <text evidence="1">Belongs to the 'phage' integrase family.</text>
</comment>
<reference evidence="5 6" key="1">
    <citation type="submission" date="2011-08" db="EMBL/GenBank/DDBJ databases">
        <title>The Genome Sequence of Alistipes indistinctus YIT 12060.</title>
        <authorList>
            <consortium name="The Broad Institute Genome Sequencing Platform"/>
            <person name="Earl A."/>
            <person name="Ward D."/>
            <person name="Feldgarden M."/>
            <person name="Gevers D."/>
            <person name="Morotomi M."/>
            <person name="Young S.K."/>
            <person name="Zeng Q."/>
            <person name="Gargeya S."/>
            <person name="Fitzgerald M."/>
            <person name="Haas B."/>
            <person name="Abouelleil A."/>
            <person name="Alvarado L."/>
            <person name="Arachchi H.M."/>
            <person name="Berlin A."/>
            <person name="Brown A."/>
            <person name="Chapman S.B."/>
            <person name="Chen Z."/>
            <person name="Dunbar C."/>
            <person name="Freedman E."/>
            <person name="Gearin G."/>
            <person name="Gellesch M."/>
            <person name="Goldberg J."/>
            <person name="Griggs A."/>
            <person name="Gujja S."/>
            <person name="Heiman D."/>
            <person name="Howarth C."/>
            <person name="Larson L."/>
            <person name="Lui A."/>
            <person name="MacDonald P.J.P."/>
            <person name="Montmayeur A."/>
            <person name="Murphy C."/>
            <person name="Neiman D."/>
            <person name="Pearson M."/>
            <person name="Priest M."/>
            <person name="Roberts A."/>
            <person name="Saif S."/>
            <person name="Shea T."/>
            <person name="Shenoy N."/>
            <person name="Sisk P."/>
            <person name="Stolte C."/>
            <person name="Sykes S."/>
            <person name="Wortman J."/>
            <person name="Nusbaum C."/>
            <person name="Birren B."/>
        </authorList>
    </citation>
    <scope>NUCLEOTIDE SEQUENCE [LARGE SCALE GENOMIC DNA]</scope>
    <source>
        <strain evidence="5 6">YIT 12060</strain>
    </source>
</reference>
<dbReference type="InterPro" id="IPR013762">
    <property type="entry name" value="Integrase-like_cat_sf"/>
</dbReference>
<dbReference type="eggNOG" id="COG0582">
    <property type="taxonomic scope" value="Bacteria"/>
</dbReference>
<dbReference type="Gene3D" id="1.10.150.130">
    <property type="match status" value="1"/>
</dbReference>
<dbReference type="GO" id="GO:0006310">
    <property type="term" value="P:DNA recombination"/>
    <property type="evidence" value="ECO:0007669"/>
    <property type="project" value="UniProtKB-KW"/>
</dbReference>
<dbReference type="PATRIC" id="fig|742725.3.peg.2157"/>
<dbReference type="InterPro" id="IPR011010">
    <property type="entry name" value="DNA_brk_join_enz"/>
</dbReference>
<evidence type="ECO:0000256" key="1">
    <source>
        <dbReference type="ARBA" id="ARBA00008857"/>
    </source>
</evidence>
<dbReference type="CDD" id="cd01185">
    <property type="entry name" value="INTN1_C_like"/>
    <property type="match status" value="1"/>
</dbReference>
<dbReference type="InterPro" id="IPR002104">
    <property type="entry name" value="Integrase_catalytic"/>
</dbReference>
<feature type="domain" description="Tyr recombinase" evidence="4">
    <location>
        <begin position="210"/>
        <end position="397"/>
    </location>
</feature>
<keyword evidence="3" id="KW-0233">DNA recombination</keyword>
<dbReference type="Pfam" id="PF13102">
    <property type="entry name" value="Phage_int_SAM_5"/>
    <property type="match status" value="1"/>
</dbReference>
<accession>G5H8X3</accession>
<dbReference type="GO" id="GO:0015074">
    <property type="term" value="P:DNA integration"/>
    <property type="evidence" value="ECO:0007669"/>
    <property type="project" value="InterPro"/>
</dbReference>
<dbReference type="HOGENOM" id="CLU_033139_7_0_10"/>
<dbReference type="PANTHER" id="PTHR30349">
    <property type="entry name" value="PHAGE INTEGRASE-RELATED"/>
    <property type="match status" value="1"/>
</dbReference>
<dbReference type="InterPro" id="IPR025269">
    <property type="entry name" value="SAM-like_dom"/>
</dbReference>
<protein>
    <recommendedName>
        <fullName evidence="4">Tyr recombinase domain-containing protein</fullName>
    </recommendedName>
</protein>
<dbReference type="PROSITE" id="PS51898">
    <property type="entry name" value="TYR_RECOMBINASE"/>
    <property type="match status" value="1"/>
</dbReference>
<comment type="caution">
    <text evidence="5">The sequence shown here is derived from an EMBL/GenBank/DDBJ whole genome shotgun (WGS) entry which is preliminary data.</text>
</comment>
<proteinExistence type="inferred from homology"/>
<dbReference type="STRING" id="742725.HMPREF9450_02059"/>
<dbReference type="InterPro" id="IPR010998">
    <property type="entry name" value="Integrase_recombinase_N"/>
</dbReference>
<dbReference type="PANTHER" id="PTHR30349:SF64">
    <property type="entry name" value="PROPHAGE INTEGRASE INTD-RELATED"/>
    <property type="match status" value="1"/>
</dbReference>
<keyword evidence="2" id="KW-0238">DNA-binding</keyword>
<name>G5H8X3_9BACT</name>
<sequence>MIYISFRGQYYKKSTGESTPVVYWNQEKARCKVVRDFRQGNDVNSVLDRWEVSAMKTIAHFKEWKMPPSKAQFWEYFDNIHYTNQEDNTPILFTDYFERFIDNNRVIRSPNTIKGYITCLNKLKEYQKGKGRRLDFGMIGMDLYNDLRRWFLRLGYSDNYFGMIAKTIKTVCREAVNDGISCEGFRHKDFTAIQNDVYNVYLSESELTKIYKLDLTAETVGRFFDIPSSEKAERKQKSLNLARDIFLVGAYTGLRISDLSRLEAANVDGDLIRITTQKTGVDVVIPLHPIVREILSKGCSLRMSDQHANMRVKELARMAGITDEVLVTKIIGGRKEQHPIPKCDLVTTHTARRSFATNAYKSGVPPIAIMKITGHKKESTFLKYIKVSAEENAEMLLNHPFFK</sequence>
<dbReference type="EMBL" id="ADLD01000013">
    <property type="protein sequence ID" value="EHB92010.1"/>
    <property type="molecule type" value="Genomic_DNA"/>
</dbReference>